<dbReference type="OrthoDB" id="9815989at2"/>
<dbReference type="GO" id="GO:0016491">
    <property type="term" value="F:oxidoreductase activity"/>
    <property type="evidence" value="ECO:0007669"/>
    <property type="project" value="UniProtKB-KW"/>
</dbReference>
<dbReference type="InterPro" id="IPR036188">
    <property type="entry name" value="FAD/NAD-bd_sf"/>
</dbReference>
<name>A0A5C4NFS2_9RHOB</name>
<dbReference type="Proteomes" id="UP000305709">
    <property type="component" value="Unassembled WGS sequence"/>
</dbReference>
<reference evidence="3 4" key="1">
    <citation type="submission" date="2019-06" db="EMBL/GenBank/DDBJ databases">
        <authorList>
            <person name="Jiang L."/>
        </authorList>
    </citation>
    <scope>NUCLEOTIDE SEQUENCE [LARGE SCALE GENOMIC DNA]</scope>
    <source>
        <strain evidence="3 4">YIM 48858</strain>
    </source>
</reference>
<dbReference type="InterPro" id="IPR006076">
    <property type="entry name" value="FAD-dep_OxRdtase"/>
</dbReference>
<dbReference type="RefSeq" id="WP_139080861.1">
    <property type="nucleotide sequence ID" value="NZ_VDFV01000005.1"/>
</dbReference>
<evidence type="ECO:0000259" key="2">
    <source>
        <dbReference type="Pfam" id="PF01266"/>
    </source>
</evidence>
<evidence type="ECO:0000256" key="1">
    <source>
        <dbReference type="ARBA" id="ARBA00023002"/>
    </source>
</evidence>
<evidence type="ECO:0000313" key="3">
    <source>
        <dbReference type="EMBL" id="TNC72982.1"/>
    </source>
</evidence>
<dbReference type="Pfam" id="PF01266">
    <property type="entry name" value="DAO"/>
    <property type="match status" value="1"/>
</dbReference>
<comment type="caution">
    <text evidence="3">The sequence shown here is derived from an EMBL/GenBank/DDBJ whole genome shotgun (WGS) entry which is preliminary data.</text>
</comment>
<dbReference type="Gene3D" id="3.50.50.60">
    <property type="entry name" value="FAD/NAD(P)-binding domain"/>
    <property type="match status" value="1"/>
</dbReference>
<dbReference type="EMBL" id="VDFV01000005">
    <property type="protein sequence ID" value="TNC72982.1"/>
    <property type="molecule type" value="Genomic_DNA"/>
</dbReference>
<accession>A0A5C4NFS2</accession>
<feature type="domain" description="FAD dependent oxidoreductase" evidence="2">
    <location>
        <begin position="2"/>
        <end position="193"/>
    </location>
</feature>
<sequence length="316" mass="32588">MRVAVIGTGPTGRLAALELAEAGHHVDLFPGDSAPPAALGQIHLGFAGPSGSEVRALPAAAALGPLLDRWLGPGFLDRHGATGCFLYLLPPDGPAPETVRARFAAVSRAAADLSLPVELRGWRELTAPERDRLPLGPTVAAFATREGAFDPGALDLALAEATASAPRLQRRPDAVTAISIDPRGLRVVTTEGDALYDAVLHLRPVAPGLAWHGLEARSPRIGAALPTLRILGLGGSVAFPGTARLAAPSEALLLLRDRLAPDATWAPLPGPLAADGPEGGRLRSRGAYHEVEEGAPSLSAWAAHRACARILGDGDA</sequence>
<dbReference type="Gene3D" id="3.30.9.10">
    <property type="entry name" value="D-Amino Acid Oxidase, subunit A, domain 2"/>
    <property type="match status" value="1"/>
</dbReference>
<evidence type="ECO:0000313" key="4">
    <source>
        <dbReference type="Proteomes" id="UP000305709"/>
    </source>
</evidence>
<gene>
    <name evidence="3" type="ORF">FHG71_06705</name>
</gene>
<dbReference type="SUPFAM" id="SSF51905">
    <property type="entry name" value="FAD/NAD(P)-binding domain"/>
    <property type="match status" value="1"/>
</dbReference>
<dbReference type="PRINTS" id="PR00420">
    <property type="entry name" value="RNGMNOXGNASE"/>
</dbReference>
<dbReference type="AlphaFoldDB" id="A0A5C4NFS2"/>
<keyword evidence="4" id="KW-1185">Reference proteome</keyword>
<proteinExistence type="predicted"/>
<protein>
    <submittedName>
        <fullName evidence="3">FAD-binding oxidoreductase</fullName>
    </submittedName>
</protein>
<keyword evidence="1" id="KW-0560">Oxidoreductase</keyword>
<organism evidence="3 4">
    <name type="scientific">Rubellimicrobium roseum</name>
    <dbReference type="NCBI Taxonomy" id="687525"/>
    <lineage>
        <taxon>Bacteria</taxon>
        <taxon>Pseudomonadati</taxon>
        <taxon>Pseudomonadota</taxon>
        <taxon>Alphaproteobacteria</taxon>
        <taxon>Rhodobacterales</taxon>
        <taxon>Roseobacteraceae</taxon>
        <taxon>Rubellimicrobium</taxon>
    </lineage>
</organism>